<feature type="compositionally biased region" description="Basic and acidic residues" evidence="1">
    <location>
        <begin position="109"/>
        <end position="118"/>
    </location>
</feature>
<protein>
    <submittedName>
        <fullName evidence="2">Uncharacterized protein</fullName>
    </submittedName>
</protein>
<gene>
    <name evidence="2" type="ORF">Val02_02090</name>
</gene>
<keyword evidence="3" id="KW-1185">Reference proteome</keyword>
<name>A0A8J3YFI4_9ACTN</name>
<accession>A0A8J3YFI4</accession>
<reference evidence="2" key="1">
    <citation type="submission" date="2021-01" db="EMBL/GenBank/DDBJ databases">
        <title>Whole genome shotgun sequence of Virgisporangium aliadipatigenens NBRC 105644.</title>
        <authorList>
            <person name="Komaki H."/>
            <person name="Tamura T."/>
        </authorList>
    </citation>
    <scope>NUCLEOTIDE SEQUENCE</scope>
    <source>
        <strain evidence="2">NBRC 105644</strain>
    </source>
</reference>
<feature type="region of interest" description="Disordered" evidence="1">
    <location>
        <begin position="104"/>
        <end position="132"/>
    </location>
</feature>
<dbReference type="EMBL" id="BOPF01000002">
    <property type="protein sequence ID" value="GIJ43323.1"/>
    <property type="molecule type" value="Genomic_DNA"/>
</dbReference>
<evidence type="ECO:0000313" key="3">
    <source>
        <dbReference type="Proteomes" id="UP000619260"/>
    </source>
</evidence>
<dbReference type="AlphaFoldDB" id="A0A8J3YFI4"/>
<proteinExistence type="predicted"/>
<comment type="caution">
    <text evidence="2">The sequence shown here is derived from an EMBL/GenBank/DDBJ whole genome shotgun (WGS) entry which is preliminary data.</text>
</comment>
<dbReference type="Proteomes" id="UP000619260">
    <property type="component" value="Unassembled WGS sequence"/>
</dbReference>
<evidence type="ECO:0000313" key="2">
    <source>
        <dbReference type="EMBL" id="GIJ43323.1"/>
    </source>
</evidence>
<dbReference type="RefSeq" id="WP_203896917.1">
    <property type="nucleotide sequence ID" value="NZ_BOPF01000002.1"/>
</dbReference>
<sequence>MGFFDQRPAQPPPPEPARPAWLPDEAVLPGAVPETTVLARTDDVVVALGDLHAYPNGFAFTLTVVLREPQREGGGRFLRHFHARPLPADFLRFGLRFADGTVLTNLDPRPADPDEEGPRLLPQGGSGGQRRHEQRYWVWPLPPSGPVDVVCEWPARGIPETTVALDGDVVREAAGRAVTLF</sequence>
<organism evidence="2 3">
    <name type="scientific">Virgisporangium aliadipatigenens</name>
    <dbReference type="NCBI Taxonomy" id="741659"/>
    <lineage>
        <taxon>Bacteria</taxon>
        <taxon>Bacillati</taxon>
        <taxon>Actinomycetota</taxon>
        <taxon>Actinomycetes</taxon>
        <taxon>Micromonosporales</taxon>
        <taxon>Micromonosporaceae</taxon>
        <taxon>Virgisporangium</taxon>
    </lineage>
</organism>
<evidence type="ECO:0000256" key="1">
    <source>
        <dbReference type="SAM" id="MobiDB-lite"/>
    </source>
</evidence>